<feature type="compositionally biased region" description="Basic and acidic residues" evidence="1">
    <location>
        <begin position="192"/>
        <end position="202"/>
    </location>
</feature>
<evidence type="ECO:0000256" key="1">
    <source>
        <dbReference type="SAM" id="MobiDB-lite"/>
    </source>
</evidence>
<evidence type="ECO:0000313" key="4">
    <source>
        <dbReference type="Proteomes" id="UP000649826"/>
    </source>
</evidence>
<feature type="compositionally biased region" description="Polar residues" evidence="1">
    <location>
        <begin position="172"/>
        <end position="191"/>
    </location>
</feature>
<feature type="region of interest" description="Disordered" evidence="1">
    <location>
        <begin position="162"/>
        <end position="204"/>
    </location>
</feature>
<proteinExistence type="predicted"/>
<keyword evidence="4" id="KW-1185">Reference proteome</keyword>
<feature type="compositionally biased region" description="Low complexity" evidence="1">
    <location>
        <begin position="79"/>
        <end position="92"/>
    </location>
</feature>
<accession>A0ABR7IJD9</accession>
<evidence type="ECO:0000313" key="3">
    <source>
        <dbReference type="EMBL" id="MBC5780133.1"/>
    </source>
</evidence>
<gene>
    <name evidence="3" type="ORF">H8Z82_10795</name>
</gene>
<dbReference type="Pfam" id="PF13786">
    <property type="entry name" value="DUF4179"/>
    <property type="match status" value="1"/>
</dbReference>
<feature type="region of interest" description="Disordered" evidence="1">
    <location>
        <begin position="72"/>
        <end position="93"/>
    </location>
</feature>
<organism evidence="3 4">
    <name type="scientific">Blautia difficilis</name>
    <dbReference type="NCBI Taxonomy" id="2763027"/>
    <lineage>
        <taxon>Bacteria</taxon>
        <taxon>Bacillati</taxon>
        <taxon>Bacillota</taxon>
        <taxon>Clostridia</taxon>
        <taxon>Lachnospirales</taxon>
        <taxon>Lachnospiraceae</taxon>
        <taxon>Blautia</taxon>
    </lineage>
</organism>
<dbReference type="InterPro" id="IPR025436">
    <property type="entry name" value="DUF4179"/>
</dbReference>
<comment type="caution">
    <text evidence="3">The sequence shown here is derived from an EMBL/GenBank/DDBJ whole genome shotgun (WGS) entry which is preliminary data.</text>
</comment>
<reference evidence="3 4" key="1">
    <citation type="submission" date="2020-08" db="EMBL/GenBank/DDBJ databases">
        <title>Genome public.</title>
        <authorList>
            <person name="Liu C."/>
            <person name="Sun Q."/>
        </authorList>
    </citation>
    <scope>NUCLEOTIDE SEQUENCE [LARGE SCALE GENOMIC DNA]</scope>
    <source>
        <strain evidence="3 4">M29</strain>
    </source>
</reference>
<dbReference type="EMBL" id="JACOQG010000017">
    <property type="protein sequence ID" value="MBC5780133.1"/>
    <property type="molecule type" value="Genomic_DNA"/>
</dbReference>
<feature type="domain" description="DUF4179" evidence="2">
    <location>
        <begin position="98"/>
        <end position="230"/>
    </location>
</feature>
<protein>
    <submittedName>
        <fullName evidence="3">DUF4179 domain-containing protein</fullName>
    </submittedName>
</protein>
<dbReference type="Gene3D" id="2.60.40.1630">
    <property type="entry name" value="bacillus anthracis domain"/>
    <property type="match status" value="1"/>
</dbReference>
<name>A0ABR7IJD9_9FIRM</name>
<sequence>MQERDEVIMAKKLDFDKEKNNRNDNAIEEIMQAEFPLPKQAEDAKNEAFSRIREMAAASGNVENTENMVQRLREKSTEKSTGSSGKKSSGTAKSHKKFKAVYKTALGLTAAAAVFSAVCITNPAFAENIPLVGNVFKQLGNSLGFYGDYSKYAKQLTDSTEDALSADADGSQEGSSNSQNVQVEDQNTTENHNADKTKDDQSYSKTVDGTTVTLSEVYCNELAMYLSMAIHTEDKFPDTFITSDGKPNIKLSEDSTVKYDYMDGKSNLFNAYLDGKMLDDNTYAGVLRIPVDDMTVDDAGWTKYYEVRNAFFKEKGIDVDSEDFSFDKLAQVLGMDEYSDENLPQVGGPAISDYVKDIKVPDRFAMELDLKDIVGTLPDDQDTTPDIPQDLRDEYNQKMAEHGISTDDADYESLTEEQKDLEHQFFTEMWNEYFERYPEAIEGNNRYNSWTLKGDWKFNVDVEKNTSDTVKKDVNVVDENGDGVLSITKTPFEITMKMQDPEAKYFAVMLDANGDIMPYGGVSNSNNTYAIQDRDISTVYIYLCDYYEYMDELKGYYWSDNYEEKAKTRTFKQLLDERAVAGTEVHFDTDK</sequence>
<evidence type="ECO:0000259" key="2">
    <source>
        <dbReference type="Pfam" id="PF13786"/>
    </source>
</evidence>
<dbReference type="Proteomes" id="UP000649826">
    <property type="component" value="Unassembled WGS sequence"/>
</dbReference>